<organism evidence="2 3">
    <name type="scientific">Lysinibacillus varians</name>
    <dbReference type="NCBI Taxonomy" id="1145276"/>
    <lineage>
        <taxon>Bacteria</taxon>
        <taxon>Bacillati</taxon>
        <taxon>Bacillota</taxon>
        <taxon>Bacilli</taxon>
        <taxon>Bacillales</taxon>
        <taxon>Bacillaceae</taxon>
        <taxon>Lysinibacillus</taxon>
    </lineage>
</organism>
<comment type="caution">
    <text evidence="2">The sequence shown here is derived from an EMBL/GenBank/DDBJ whole genome shotgun (WGS) entry which is preliminary data.</text>
</comment>
<dbReference type="EMBL" id="SZPV01000040">
    <property type="protein sequence ID" value="TKI52650.1"/>
    <property type="molecule type" value="Genomic_DNA"/>
</dbReference>
<keyword evidence="2" id="KW-0067">ATP-binding</keyword>
<dbReference type="InterPro" id="IPR006935">
    <property type="entry name" value="Helicase/UvrB_N"/>
</dbReference>
<keyword evidence="2" id="KW-0547">Nucleotide-binding</keyword>
<keyword evidence="3" id="KW-1185">Reference proteome</keyword>
<dbReference type="Pfam" id="PF04851">
    <property type="entry name" value="ResIII"/>
    <property type="match status" value="1"/>
</dbReference>
<gene>
    <name evidence="2" type="ORF">FC752_18875</name>
</gene>
<keyword evidence="2" id="KW-0347">Helicase</keyword>
<evidence type="ECO:0000259" key="1">
    <source>
        <dbReference type="PROSITE" id="PS51192"/>
    </source>
</evidence>
<keyword evidence="2" id="KW-0378">Hydrolase</keyword>
<proteinExistence type="predicted"/>
<reference evidence="2 3" key="1">
    <citation type="submission" date="2019-04" db="EMBL/GenBank/DDBJ databases">
        <title>Lysinibacillus genome sequencing.</title>
        <authorList>
            <person name="Dunlap C."/>
        </authorList>
    </citation>
    <scope>NUCLEOTIDE SEQUENCE [LARGE SCALE GENOMIC DNA]</scope>
    <source>
        <strain evidence="2 3">NBRC 109424</strain>
    </source>
</reference>
<dbReference type="PROSITE" id="PS51192">
    <property type="entry name" value="HELICASE_ATP_BIND_1"/>
    <property type="match status" value="1"/>
</dbReference>
<name>A0ABY2T5Z0_9BACI</name>
<dbReference type="GO" id="GO:0004386">
    <property type="term" value="F:helicase activity"/>
    <property type="evidence" value="ECO:0007669"/>
    <property type="project" value="UniProtKB-KW"/>
</dbReference>
<feature type="domain" description="Helicase ATP-binding" evidence="1">
    <location>
        <begin position="342"/>
        <end position="510"/>
    </location>
</feature>
<accession>A0ABY2T5Z0</accession>
<protein>
    <submittedName>
        <fullName evidence="2">DEAD/DEAH box helicase</fullName>
    </submittedName>
</protein>
<dbReference type="Proteomes" id="UP000308539">
    <property type="component" value="Unassembled WGS sequence"/>
</dbReference>
<dbReference type="SMART" id="SM00487">
    <property type="entry name" value="DEXDc"/>
    <property type="match status" value="1"/>
</dbReference>
<dbReference type="InterPro" id="IPR014001">
    <property type="entry name" value="Helicase_ATP-bd"/>
</dbReference>
<dbReference type="Gene3D" id="3.40.50.300">
    <property type="entry name" value="P-loop containing nucleotide triphosphate hydrolases"/>
    <property type="match status" value="2"/>
</dbReference>
<dbReference type="InterPro" id="IPR027417">
    <property type="entry name" value="P-loop_NTPase"/>
</dbReference>
<evidence type="ECO:0000313" key="2">
    <source>
        <dbReference type="EMBL" id="TKI52650.1"/>
    </source>
</evidence>
<sequence length="997" mass="114973">MRKEAVEQILADLPKHYFAIHHKKYTSQPLQHEMGKLTNDFKRIGSGTRYSINDLFIACGSGQSIIPSNFEIEEDGSILGKFRFVSSSLILIDVDDINCKTDPNAVLNKLKDICSGLFYTFNHGFKGHRYRLVFQLDRPLTDEFLYKRVTELLADDLSQLGVPVDRQAKNPTLPIRTGIKGYVINDFSAFLNVTEYTERAKREQVKKAEKIKQSFDTEMKYKTTFLELKEMAEKVGYISTGSGLGEVWKSIVVGIKHHANSGAITQDEGWQLFDIVSGGEQSPKSWETLQASGQATIATLVYHAIENGYKRKPYRYALENVRKQYHNERHKVKTHIPIELATDLIERKQRILVDSPTGSGKSTSFIGASKQLASSDNYKFYIFSVPTRALVEQLAKKHQVLSVKGETEGIYKAIFAYQKAGNRVFITTYDMAANLMNCLEDWFPNKARFCLIVDEIHKYVTDYSRAYRYEAITNLHDASLRATSFIGLSGTTNDVLKSEFDAIVEIDNGRASSPCQEFAVYTYDKQKDAIPLLVQLIEAWTIRRKLLIYVQSKENLSKLYNLLRKRGIVTRTVSAAEKKNRTYKSLVENETVPDDVQVILATSVIADGLNIANNLEWECIVVANHFSDMFNVSTLKQCSNRFRNEYRRFSIFMQKPTNQETELFNIDGAYDYIYSLSNRFADTLNKEFSSKDLSLFRASIIEKEYGLYADNESVKIDTFFLRHEAGKAQERFYRGRRLSFIKAIERILHKKNVGTLNLNEAVANKTLDLSTIEKELSELEETIELDHDTRKGNLEKLFTKDIFRAFQDRDELILSDFKELVLPEQYACIERLYGITDFNICRKIVLLWKRKADTYAFYNKVQRLVDIWHFESLVRTTETKKIYKELVKLGERGALDKDFIEKQVMLIARKQRVQVEKVKKVLKQFFFKQYERTETVRFTRITPLNIEVIATSFDMDCATLRKVIGNYAQLQNKTMRVVIESVLNRLEAAEQAELQLI</sequence>
<dbReference type="SUPFAM" id="SSF52540">
    <property type="entry name" value="P-loop containing nucleoside triphosphate hydrolases"/>
    <property type="match status" value="1"/>
</dbReference>
<evidence type="ECO:0000313" key="3">
    <source>
        <dbReference type="Proteomes" id="UP000308539"/>
    </source>
</evidence>